<dbReference type="Proteomes" id="UP000195137">
    <property type="component" value="Unassembled WGS sequence"/>
</dbReference>
<gene>
    <name evidence="3" type="ORF">AMET1_1328</name>
</gene>
<organism evidence="3 4">
    <name type="scientific">Methanonatronarchaeum thermophilum</name>
    <dbReference type="NCBI Taxonomy" id="1927129"/>
    <lineage>
        <taxon>Archaea</taxon>
        <taxon>Methanobacteriati</taxon>
        <taxon>Methanobacteriota</taxon>
        <taxon>Methanonatronarchaeia</taxon>
        <taxon>Methanonatronarchaeales</taxon>
        <taxon>Methanonatronarchaeaceae</taxon>
        <taxon>Methanonatronarchaeum</taxon>
    </lineage>
</organism>
<dbReference type="InterPro" id="IPR014729">
    <property type="entry name" value="Rossmann-like_a/b/a_fold"/>
</dbReference>
<dbReference type="RefSeq" id="WP_086637690.1">
    <property type="nucleotide sequence ID" value="NZ_MRZU01000004.1"/>
</dbReference>
<feature type="domain" description="UspA" evidence="2">
    <location>
        <begin position="1"/>
        <end position="158"/>
    </location>
</feature>
<name>A0A1Y3GAE1_9EURY</name>
<dbReference type="EMBL" id="MRZU01000004">
    <property type="protein sequence ID" value="OUJ18412.1"/>
    <property type="molecule type" value="Genomic_DNA"/>
</dbReference>
<dbReference type="OrthoDB" id="107030at2157"/>
<comment type="caution">
    <text evidence="3">The sequence shown here is derived from an EMBL/GenBank/DDBJ whole genome shotgun (WGS) entry which is preliminary data.</text>
</comment>
<dbReference type="PANTHER" id="PTHR46268:SF6">
    <property type="entry name" value="UNIVERSAL STRESS PROTEIN UP12"/>
    <property type="match status" value="1"/>
</dbReference>
<dbReference type="SUPFAM" id="SSF52402">
    <property type="entry name" value="Adenine nucleotide alpha hydrolases-like"/>
    <property type="match status" value="1"/>
</dbReference>
<dbReference type="PRINTS" id="PR01438">
    <property type="entry name" value="UNVRSLSTRESS"/>
</dbReference>
<comment type="similarity">
    <text evidence="1">Belongs to the universal stress protein A family.</text>
</comment>
<dbReference type="InterPro" id="IPR006015">
    <property type="entry name" value="Universal_stress_UspA"/>
</dbReference>
<evidence type="ECO:0000313" key="3">
    <source>
        <dbReference type="EMBL" id="OUJ18412.1"/>
    </source>
</evidence>
<evidence type="ECO:0000256" key="1">
    <source>
        <dbReference type="ARBA" id="ARBA00008791"/>
    </source>
</evidence>
<reference evidence="3 4" key="1">
    <citation type="submission" date="2016-12" db="EMBL/GenBank/DDBJ databases">
        <title>Discovery of methanogenic haloarchaea.</title>
        <authorList>
            <person name="Sorokin D.Y."/>
            <person name="Makarova K.S."/>
            <person name="Abbas B."/>
            <person name="Ferrer M."/>
            <person name="Golyshin P.N."/>
        </authorList>
    </citation>
    <scope>NUCLEOTIDE SEQUENCE [LARGE SCALE GENOMIC DNA]</scope>
    <source>
        <strain evidence="3">AMET1</strain>
    </source>
</reference>
<accession>A0A1Y3GAE1</accession>
<evidence type="ECO:0000313" key="4">
    <source>
        <dbReference type="Proteomes" id="UP000195137"/>
    </source>
</evidence>
<dbReference type="CDD" id="cd00293">
    <property type="entry name" value="USP-like"/>
    <property type="match status" value="1"/>
</dbReference>
<dbReference type="PANTHER" id="PTHR46268">
    <property type="entry name" value="STRESS RESPONSE PROTEIN NHAX"/>
    <property type="match status" value="1"/>
</dbReference>
<dbReference type="Pfam" id="PF00582">
    <property type="entry name" value="Usp"/>
    <property type="match status" value="1"/>
</dbReference>
<dbReference type="Gene3D" id="3.40.50.620">
    <property type="entry name" value="HUPs"/>
    <property type="match status" value="1"/>
</dbReference>
<protein>
    <submittedName>
        <fullName evidence="3">Nucleotide-binding protein UspA family</fullName>
    </submittedName>
</protein>
<sequence length="163" mass="18274">MYDRILIPTDGSMAADKASLHAFNLAEKFDSELHVLYVVSRWIPPVLSNDVKIPGEVHLSQRTVEKLKSGEMPDDVETKEKLMRPTEKIADEGRERGIKVVQSVRAGKPNKEIIDYIRKYDVDMIVMGSHGKGSLDHMILGSTTDKVLKLAEIPVVVIDTYQS</sequence>
<keyword evidence="4" id="KW-1185">Reference proteome</keyword>
<dbReference type="InterPro" id="IPR006016">
    <property type="entry name" value="UspA"/>
</dbReference>
<proteinExistence type="inferred from homology"/>
<evidence type="ECO:0000259" key="2">
    <source>
        <dbReference type="Pfam" id="PF00582"/>
    </source>
</evidence>
<dbReference type="AlphaFoldDB" id="A0A1Y3GAE1"/>